<evidence type="ECO:0000313" key="8">
    <source>
        <dbReference type="Proteomes" id="UP000199602"/>
    </source>
</evidence>
<feature type="binding site" evidence="5">
    <location>
        <begin position="480"/>
        <end position="487"/>
    </location>
    <ligand>
        <name>ATP</name>
        <dbReference type="ChEBI" id="CHEBI:30616"/>
    </ligand>
</feature>
<dbReference type="Gene3D" id="1.10.10.160">
    <property type="match status" value="1"/>
</dbReference>
<dbReference type="EMBL" id="FNIN01000008">
    <property type="protein sequence ID" value="SDN83512.1"/>
    <property type="molecule type" value="Genomic_DNA"/>
</dbReference>
<dbReference type="InterPro" id="IPR027417">
    <property type="entry name" value="P-loop_NTPase"/>
</dbReference>
<dbReference type="InterPro" id="IPR014016">
    <property type="entry name" value="UvrD-like_ATP-bd"/>
</dbReference>
<feature type="domain" description="UvrD-like helicase ATP-binding" evidence="6">
    <location>
        <begin position="459"/>
        <end position="714"/>
    </location>
</feature>
<dbReference type="Proteomes" id="UP000199602">
    <property type="component" value="Unassembled WGS sequence"/>
</dbReference>
<dbReference type="OrthoDB" id="9810135at2"/>
<dbReference type="PANTHER" id="PTHR40084">
    <property type="entry name" value="PHOSPHOHYDROLASE, PHP FAMILY"/>
    <property type="match status" value="1"/>
</dbReference>
<name>A0A1H0EMB8_9BACT</name>
<reference evidence="7 8" key="1">
    <citation type="submission" date="2016-10" db="EMBL/GenBank/DDBJ databases">
        <authorList>
            <person name="de Groot N.N."/>
        </authorList>
    </citation>
    <scope>NUCLEOTIDE SEQUENCE [LARGE SCALE GENOMIC DNA]</scope>
    <source>
        <strain evidence="7 8">DSM 15269</strain>
    </source>
</reference>
<dbReference type="GO" id="GO:0140097">
    <property type="term" value="F:catalytic activity, acting on DNA"/>
    <property type="evidence" value="ECO:0007669"/>
    <property type="project" value="UniProtKB-ARBA"/>
</dbReference>
<dbReference type="SUPFAM" id="SSF89550">
    <property type="entry name" value="PHP domain-like"/>
    <property type="match status" value="1"/>
</dbReference>
<evidence type="ECO:0000256" key="1">
    <source>
        <dbReference type="ARBA" id="ARBA00022741"/>
    </source>
</evidence>
<keyword evidence="8" id="KW-1185">Reference proteome</keyword>
<keyword evidence="3 5" id="KW-0347">Helicase</keyword>
<dbReference type="InterPro" id="IPR014017">
    <property type="entry name" value="DNA_helicase_UvrD-like_C"/>
</dbReference>
<dbReference type="Gene3D" id="3.20.20.140">
    <property type="entry name" value="Metal-dependent hydrolases"/>
    <property type="match status" value="1"/>
</dbReference>
<dbReference type="SUPFAM" id="SSF52540">
    <property type="entry name" value="P-loop containing nucleoside triphosphate hydrolases"/>
    <property type="match status" value="1"/>
</dbReference>
<dbReference type="InterPro" id="IPR016195">
    <property type="entry name" value="Pol/histidinol_Pase-like"/>
</dbReference>
<evidence type="ECO:0000313" key="7">
    <source>
        <dbReference type="EMBL" id="SDN83512.1"/>
    </source>
</evidence>
<dbReference type="PROSITE" id="PS51198">
    <property type="entry name" value="UVRD_HELICASE_ATP_BIND"/>
    <property type="match status" value="1"/>
</dbReference>
<dbReference type="InterPro" id="IPR013986">
    <property type="entry name" value="DExx_box_DNA_helicase_dom_sf"/>
</dbReference>
<dbReference type="Pfam" id="PF13361">
    <property type="entry name" value="UvrD_C"/>
    <property type="match status" value="2"/>
</dbReference>
<organism evidence="7 8">
    <name type="scientific">Desulfonauticus submarinus</name>
    <dbReference type="NCBI Taxonomy" id="206665"/>
    <lineage>
        <taxon>Bacteria</taxon>
        <taxon>Pseudomonadati</taxon>
        <taxon>Thermodesulfobacteriota</taxon>
        <taxon>Desulfovibrionia</taxon>
        <taxon>Desulfovibrionales</taxon>
        <taxon>Desulfonauticaceae</taxon>
        <taxon>Desulfonauticus</taxon>
    </lineage>
</organism>
<dbReference type="Pfam" id="PF00580">
    <property type="entry name" value="UvrD-helicase"/>
    <property type="match status" value="1"/>
</dbReference>
<gene>
    <name evidence="7" type="ORF">SAMN04488516_10853</name>
</gene>
<sequence>MDRFIADLHIHSPFSRATSKKLMPRNLAAWAEVKGINLLATGDFTHPKWLEILENELEPVRDGLFQLKDRSNLHKEIPGMEHPLKGNVYFLLSAEISSIYKKNGKVRKIHNLVYVPSFDKAKVLNKRLARIGNIESDGRPILGLDAKDLLEMVLELDSKAYFIPAHIWTPWFSLFGSKSGFDSIEECFGELSQYIFALETGLSSDPEMNWMWSKLDRFFLVSNSDAHSGENLAREANIFQGEISYEGVFYALQGQGLSHKFLGTLEFYPEEGKYHLDGHRKCGVVLTPQETILRNGICPVCGKKLTVGVLHRVLALADRDKPKQPKNRPGYTSLIPLKEIIGEFLQVGSKSKKVHSFYLDLITKFGSELDILLKIPEDELGRISKPLQIAISRMRRGEVLRKPGFDGEYGQISLFTSKELKELKQGRFLFVNVDLENKKYTRDISKFQLDTPEDFKVLSNSYTLEQKQAISHPGPVLTIAGPGTGKTFTLLGRVFRLLKEGISPRHILVVTFTRKAALELKERLHSVLGEGVGMPCADTLHALAYDYWQKVHKEKPLILDEEGAKKLFAVSNPHLKSREIKESWEHLLLAREQRKKLNTTELEEQAERYINLKKDLNVVDYLDLLEFWLHELEVGNFVRPYTHILVDEIQDLSPLQLELIAHLAPEEGIGFFAIGDPKQAIYSFRGGVSNIEQYLKTIWPKLKILFLSKSYRSGQKILDVASCLFKEQKLEAVQKRKSKLYLLKAPSGMYESFWVADKVKELLGGTSHLEADLNGGELSPGDIAILVRFKALIEPFKQALKSRGIPYSVPEEEAFFKDSRIEIILKEVSKVLGLSPENDKGTSIVPEHILTEGPKGIKNFLKDIPPFDPLFWESKPFLALERLYEQEEGWLGVLNYIKLETELDLVRGKSQQVRIMTLHASKGLEFEAVFLPCLEDGIVPFVGVSKLFETEEVEPNAEEEEKRLFYVGITRARKYLFLSFAKTRKIYGKKLTLPSSRFLSLLNKNLFIIKQPQRQIKRKEKQNKLF</sequence>
<dbReference type="AlphaFoldDB" id="A0A1H0EMB8"/>
<keyword evidence="2 5" id="KW-0378">Hydrolase</keyword>
<evidence type="ECO:0000259" key="6">
    <source>
        <dbReference type="PROSITE" id="PS51198"/>
    </source>
</evidence>
<evidence type="ECO:0000256" key="4">
    <source>
        <dbReference type="ARBA" id="ARBA00022840"/>
    </source>
</evidence>
<evidence type="ECO:0000256" key="2">
    <source>
        <dbReference type="ARBA" id="ARBA00022801"/>
    </source>
</evidence>
<dbReference type="STRING" id="206665.SAMN04488516_10853"/>
<keyword evidence="4 5" id="KW-0067">ATP-binding</keyword>
<dbReference type="RefSeq" id="WP_092065686.1">
    <property type="nucleotide sequence ID" value="NZ_FNIN01000008.1"/>
</dbReference>
<evidence type="ECO:0000256" key="5">
    <source>
        <dbReference type="PROSITE-ProRule" id="PRU00560"/>
    </source>
</evidence>
<evidence type="ECO:0000256" key="3">
    <source>
        <dbReference type="ARBA" id="ARBA00022806"/>
    </source>
</evidence>
<accession>A0A1H0EMB8</accession>
<dbReference type="CDD" id="cd19067">
    <property type="entry name" value="PfuEndoQ-like"/>
    <property type="match status" value="1"/>
</dbReference>
<dbReference type="PANTHER" id="PTHR40084:SF1">
    <property type="entry name" value="PHOSPHOTRANSFERASE"/>
    <property type="match status" value="1"/>
</dbReference>
<dbReference type="GO" id="GO:0004386">
    <property type="term" value="F:helicase activity"/>
    <property type="evidence" value="ECO:0007669"/>
    <property type="project" value="UniProtKB-UniRule"/>
</dbReference>
<proteinExistence type="predicted"/>
<dbReference type="Gene3D" id="3.40.50.300">
    <property type="entry name" value="P-loop containing nucleotide triphosphate hydrolases"/>
    <property type="match status" value="3"/>
</dbReference>
<dbReference type="GO" id="GO:0016787">
    <property type="term" value="F:hydrolase activity"/>
    <property type="evidence" value="ECO:0007669"/>
    <property type="project" value="UniProtKB-UniRule"/>
</dbReference>
<dbReference type="Gene3D" id="1.10.486.10">
    <property type="entry name" value="PCRA, domain 4"/>
    <property type="match status" value="1"/>
</dbReference>
<dbReference type="CDD" id="cd17932">
    <property type="entry name" value="DEXQc_UvrD"/>
    <property type="match status" value="1"/>
</dbReference>
<protein>
    <submittedName>
        <fullName evidence="7">TIGR00375 family protein</fullName>
    </submittedName>
</protein>
<keyword evidence="1 5" id="KW-0547">Nucleotide-binding</keyword>
<dbReference type="GO" id="GO:0005524">
    <property type="term" value="F:ATP binding"/>
    <property type="evidence" value="ECO:0007669"/>
    <property type="project" value="UniProtKB-UniRule"/>
</dbReference>